<feature type="transmembrane region" description="Helical" evidence="5">
    <location>
        <begin position="199"/>
        <end position="220"/>
    </location>
</feature>
<protein>
    <submittedName>
        <fullName evidence="7">Sulfate permease, SulP family</fullName>
    </submittedName>
</protein>
<keyword evidence="4 5" id="KW-0472">Membrane</keyword>
<organism evidence="7 8">
    <name type="scientific">Rhodococcus tukisamuensis</name>
    <dbReference type="NCBI Taxonomy" id="168276"/>
    <lineage>
        <taxon>Bacteria</taxon>
        <taxon>Bacillati</taxon>
        <taxon>Actinomycetota</taxon>
        <taxon>Actinomycetes</taxon>
        <taxon>Mycobacteriales</taxon>
        <taxon>Nocardiaceae</taxon>
        <taxon>Rhodococcus</taxon>
    </lineage>
</organism>
<keyword evidence="2 5" id="KW-0812">Transmembrane</keyword>
<dbReference type="InterPro" id="IPR036513">
    <property type="entry name" value="STAS_dom_sf"/>
</dbReference>
<dbReference type="InterPro" id="IPR011547">
    <property type="entry name" value="SLC26A/SulP_dom"/>
</dbReference>
<feature type="transmembrane region" description="Helical" evidence="5">
    <location>
        <begin position="351"/>
        <end position="373"/>
    </location>
</feature>
<feature type="transmembrane region" description="Helical" evidence="5">
    <location>
        <begin position="380"/>
        <end position="409"/>
    </location>
</feature>
<dbReference type="AlphaFoldDB" id="A0A1G6MVH1"/>
<gene>
    <name evidence="7" type="ORF">SAMN05444580_101329</name>
</gene>
<dbReference type="SUPFAM" id="SSF52091">
    <property type="entry name" value="SpoIIaa-like"/>
    <property type="match status" value="1"/>
</dbReference>
<dbReference type="Proteomes" id="UP000199417">
    <property type="component" value="Unassembled WGS sequence"/>
</dbReference>
<accession>A0A1G6MVH1</accession>
<evidence type="ECO:0000313" key="8">
    <source>
        <dbReference type="Proteomes" id="UP000199417"/>
    </source>
</evidence>
<comment type="subcellular location">
    <subcellularLocation>
        <location evidence="1">Membrane</location>
        <topology evidence="1">Multi-pass membrane protein</topology>
    </subcellularLocation>
</comment>
<dbReference type="STRING" id="168276.SAMN05444580_101329"/>
<dbReference type="EMBL" id="FNAB01000001">
    <property type="protein sequence ID" value="SDC59529.1"/>
    <property type="molecule type" value="Genomic_DNA"/>
</dbReference>
<evidence type="ECO:0000256" key="1">
    <source>
        <dbReference type="ARBA" id="ARBA00004141"/>
    </source>
</evidence>
<feature type="domain" description="STAS" evidence="6">
    <location>
        <begin position="435"/>
        <end position="554"/>
    </location>
</feature>
<feature type="transmembrane region" description="Helical" evidence="5">
    <location>
        <begin position="73"/>
        <end position="93"/>
    </location>
</feature>
<feature type="transmembrane region" description="Helical" evidence="5">
    <location>
        <begin position="251"/>
        <end position="272"/>
    </location>
</feature>
<proteinExistence type="predicted"/>
<dbReference type="InterPro" id="IPR001902">
    <property type="entry name" value="SLC26A/SulP_fam"/>
</dbReference>
<dbReference type="PANTHER" id="PTHR11814">
    <property type="entry name" value="SULFATE TRANSPORTER"/>
    <property type="match status" value="1"/>
</dbReference>
<feature type="transmembrane region" description="Helical" evidence="5">
    <location>
        <begin position="131"/>
        <end position="150"/>
    </location>
</feature>
<feature type="transmembrane region" description="Helical" evidence="5">
    <location>
        <begin position="170"/>
        <end position="192"/>
    </location>
</feature>
<reference evidence="7 8" key="1">
    <citation type="submission" date="2016-10" db="EMBL/GenBank/DDBJ databases">
        <authorList>
            <person name="de Groot N.N."/>
        </authorList>
    </citation>
    <scope>NUCLEOTIDE SEQUENCE [LARGE SCALE GENOMIC DNA]</scope>
    <source>
        <strain evidence="7 8">JCM 11308</strain>
    </source>
</reference>
<dbReference type="GO" id="GO:0055085">
    <property type="term" value="P:transmembrane transport"/>
    <property type="evidence" value="ECO:0007669"/>
    <property type="project" value="InterPro"/>
</dbReference>
<keyword evidence="8" id="KW-1185">Reference proteome</keyword>
<evidence type="ECO:0000313" key="7">
    <source>
        <dbReference type="EMBL" id="SDC59529.1"/>
    </source>
</evidence>
<dbReference type="Pfam" id="PF00916">
    <property type="entry name" value="Sulfate_transp"/>
    <property type="match status" value="1"/>
</dbReference>
<feature type="transmembrane region" description="Helical" evidence="5">
    <location>
        <begin position="99"/>
        <end position="119"/>
    </location>
</feature>
<feature type="transmembrane region" description="Helical" evidence="5">
    <location>
        <begin position="324"/>
        <end position="345"/>
    </location>
</feature>
<name>A0A1G6MVH1_9NOCA</name>
<dbReference type="InterPro" id="IPR002645">
    <property type="entry name" value="STAS_dom"/>
</dbReference>
<dbReference type="RefSeq" id="WP_072846652.1">
    <property type="nucleotide sequence ID" value="NZ_FNAB01000001.1"/>
</dbReference>
<evidence type="ECO:0000259" key="6">
    <source>
        <dbReference type="PROSITE" id="PS50801"/>
    </source>
</evidence>
<keyword evidence="3 5" id="KW-1133">Transmembrane helix</keyword>
<dbReference type="GO" id="GO:0016020">
    <property type="term" value="C:membrane"/>
    <property type="evidence" value="ECO:0007669"/>
    <property type="project" value="UniProtKB-SubCell"/>
</dbReference>
<dbReference type="Gene3D" id="3.30.750.24">
    <property type="entry name" value="STAS domain"/>
    <property type="match status" value="1"/>
</dbReference>
<sequence>MVSIPSWVGRWSRELLPERGSLKSDLVAGIPGAISSVPDGMAAGVLAGVNPVHGLYASFAGPVFGGLQTSTKLMVITTTSAAALAAGSVLAEVPEPDRAGAVMLLTLVAGAVMVAAALLRLGRYTRFVSHSVMTGFLTGVAVNIVLGQIGDLAGVSATGSVAIAKALDVLTHPSAVDLASLLTGLLALLLLVVLSRTRLALFSALIALVVPCLVVIVLGLDSVARVADVGAIPTGIPLPQLPDFGLLSPSLVGGGFAVAAIVLVQGVGVAEASPNRDGSRSRPNRDFSAQGVGNIASGLFGGMPVGGSVGQTALNDSAGAKSRWGAIFSGLWMLVILVAFSGLVGKVPMPTLAAVLVFAAVGSIRPAQILSILRSGPSSILALVITFMATLILPVTAAVGIGVVLSILLQLNQEAVDLRVVRLVPQPDGTLVEHVAPNTLKDREVVVLDVYGSLFYAGARTLQVRLPDPANAESPEVVLRLRGRTTLGATFFKVVADYAARLDGLGGRLYLSGLTPEALEQWNPGRLATQGVVLETFAATSTLGESTLDAVEAAERRLVRAVRAEYTV</sequence>
<evidence type="ECO:0000256" key="2">
    <source>
        <dbReference type="ARBA" id="ARBA00022692"/>
    </source>
</evidence>
<evidence type="ECO:0000256" key="3">
    <source>
        <dbReference type="ARBA" id="ARBA00022989"/>
    </source>
</evidence>
<dbReference type="PROSITE" id="PS50801">
    <property type="entry name" value="STAS"/>
    <property type="match status" value="1"/>
</dbReference>
<evidence type="ECO:0000256" key="4">
    <source>
        <dbReference type="ARBA" id="ARBA00023136"/>
    </source>
</evidence>
<evidence type="ECO:0000256" key="5">
    <source>
        <dbReference type="SAM" id="Phobius"/>
    </source>
</evidence>